<dbReference type="PANTHER" id="PTHR17985:SF8">
    <property type="entry name" value="TRANSPORT AND GOLGI ORGANIZATION PROTEIN 2 HOMOLOG"/>
    <property type="match status" value="1"/>
</dbReference>
<sequence length="244" mass="26614">MCVAAVAWDTHPDWLLVAVGNRDEYHDRPTAPLAPWPDGSGVIAGKDLRGGGTWLGVSKAGRFALVTNYRVPEGPQLGRPTRGKLVTDLLEGREPEQVARMNPFNVVHADHGEAWFLTNHPATESRRLAAGIHGLSNGGFDVPWPKTVQLQAALGDWLAAGTREFEPLMTAMRAETPCPRLARPEDGPEPRFAPVFIRNEIYGTRCSTIVAIARDGRGAIHERNFSAQGAVTGDVRIGFRWPLS</sequence>
<dbReference type="AlphaFoldDB" id="A0A916TR10"/>
<dbReference type="Pfam" id="PF05742">
    <property type="entry name" value="TANGO2"/>
    <property type="match status" value="1"/>
</dbReference>
<comment type="caution">
    <text evidence="1">The sequence shown here is derived from an EMBL/GenBank/DDBJ whole genome shotgun (WGS) entry which is preliminary data.</text>
</comment>
<name>A0A916TR10_9SPHN</name>
<keyword evidence="2" id="KW-1185">Reference proteome</keyword>
<proteinExistence type="predicted"/>
<dbReference type="RefSeq" id="WP_188769231.1">
    <property type="nucleotide sequence ID" value="NZ_BMHK01000005.1"/>
</dbReference>
<gene>
    <name evidence="1" type="ORF">GCM10011494_10670</name>
</gene>
<evidence type="ECO:0008006" key="3">
    <source>
        <dbReference type="Google" id="ProtNLM"/>
    </source>
</evidence>
<reference evidence="1" key="1">
    <citation type="journal article" date="2014" name="Int. J. Syst. Evol. Microbiol.">
        <title>Complete genome sequence of Corynebacterium casei LMG S-19264T (=DSM 44701T), isolated from a smear-ripened cheese.</title>
        <authorList>
            <consortium name="US DOE Joint Genome Institute (JGI-PGF)"/>
            <person name="Walter F."/>
            <person name="Albersmeier A."/>
            <person name="Kalinowski J."/>
            <person name="Ruckert C."/>
        </authorList>
    </citation>
    <scope>NUCLEOTIDE SEQUENCE</scope>
    <source>
        <strain evidence="1">CGMCC 1.15095</strain>
    </source>
</reference>
<dbReference type="PANTHER" id="PTHR17985">
    <property type="entry name" value="SER/THR-RICH PROTEIN T10 IN DGCR REGION"/>
    <property type="match status" value="1"/>
</dbReference>
<evidence type="ECO:0000313" key="1">
    <source>
        <dbReference type="EMBL" id="GGB94094.1"/>
    </source>
</evidence>
<organism evidence="1 2">
    <name type="scientific">Novosphingobium endophyticum</name>
    <dbReference type="NCBI Taxonomy" id="1955250"/>
    <lineage>
        <taxon>Bacteria</taxon>
        <taxon>Pseudomonadati</taxon>
        <taxon>Pseudomonadota</taxon>
        <taxon>Alphaproteobacteria</taxon>
        <taxon>Sphingomonadales</taxon>
        <taxon>Sphingomonadaceae</taxon>
        <taxon>Novosphingobium</taxon>
    </lineage>
</organism>
<dbReference type="InterPro" id="IPR008551">
    <property type="entry name" value="TANGO2"/>
</dbReference>
<protein>
    <recommendedName>
        <fullName evidence="3">NRDE family protein</fullName>
    </recommendedName>
</protein>
<evidence type="ECO:0000313" key="2">
    <source>
        <dbReference type="Proteomes" id="UP000608154"/>
    </source>
</evidence>
<accession>A0A916TR10</accession>
<reference evidence="1" key="2">
    <citation type="submission" date="2020-09" db="EMBL/GenBank/DDBJ databases">
        <authorList>
            <person name="Sun Q."/>
            <person name="Zhou Y."/>
        </authorList>
    </citation>
    <scope>NUCLEOTIDE SEQUENCE</scope>
    <source>
        <strain evidence="1">CGMCC 1.15095</strain>
    </source>
</reference>
<dbReference type="EMBL" id="BMHK01000005">
    <property type="protein sequence ID" value="GGB94094.1"/>
    <property type="molecule type" value="Genomic_DNA"/>
</dbReference>
<dbReference type="Proteomes" id="UP000608154">
    <property type="component" value="Unassembled WGS sequence"/>
</dbReference>